<evidence type="ECO:0000256" key="1">
    <source>
        <dbReference type="SAM" id="Phobius"/>
    </source>
</evidence>
<sequence length="61" mass="6378">MKNVAAFTFDVTLPAVGAGFLSAILFRPDGMQAGVTPMWIGGIGIAVGMILAGVVCWQRPR</sequence>
<dbReference type="Proteomes" id="UP000198704">
    <property type="component" value="Unassembled WGS sequence"/>
</dbReference>
<name>A0A1G9XSI3_9HYPH</name>
<feature type="transmembrane region" description="Helical" evidence="1">
    <location>
        <begin position="7"/>
        <end position="26"/>
    </location>
</feature>
<accession>A0A1G9XSI3</accession>
<evidence type="ECO:0000313" key="2">
    <source>
        <dbReference type="EMBL" id="SDM99779.1"/>
    </source>
</evidence>
<gene>
    <name evidence="2" type="ORF">SAMN05216360_10517</name>
</gene>
<keyword evidence="1" id="KW-1133">Transmembrane helix</keyword>
<protein>
    <submittedName>
        <fullName evidence="2">Uncharacterized protein</fullName>
    </submittedName>
</protein>
<dbReference type="EMBL" id="FNHS01000005">
    <property type="protein sequence ID" value="SDM99779.1"/>
    <property type="molecule type" value="Genomic_DNA"/>
</dbReference>
<feature type="transmembrane region" description="Helical" evidence="1">
    <location>
        <begin position="38"/>
        <end position="57"/>
    </location>
</feature>
<keyword evidence="1" id="KW-0472">Membrane</keyword>
<proteinExistence type="predicted"/>
<dbReference type="AlphaFoldDB" id="A0A1G9XSI3"/>
<reference evidence="3" key="1">
    <citation type="submission" date="2016-10" db="EMBL/GenBank/DDBJ databases">
        <authorList>
            <person name="Varghese N."/>
            <person name="Submissions S."/>
        </authorList>
    </citation>
    <scope>NUCLEOTIDE SEQUENCE [LARGE SCALE GENOMIC DNA]</scope>
    <source>
        <strain evidence="3">BL47</strain>
    </source>
</reference>
<organism evidence="2 3">
    <name type="scientific">Methylobacterium phyllostachyos</name>
    <dbReference type="NCBI Taxonomy" id="582672"/>
    <lineage>
        <taxon>Bacteria</taxon>
        <taxon>Pseudomonadati</taxon>
        <taxon>Pseudomonadota</taxon>
        <taxon>Alphaproteobacteria</taxon>
        <taxon>Hyphomicrobiales</taxon>
        <taxon>Methylobacteriaceae</taxon>
        <taxon>Methylobacterium</taxon>
    </lineage>
</organism>
<evidence type="ECO:0000313" key="3">
    <source>
        <dbReference type="Proteomes" id="UP000198704"/>
    </source>
</evidence>
<keyword evidence="3" id="KW-1185">Reference proteome</keyword>
<keyword evidence="1" id="KW-0812">Transmembrane</keyword>
<dbReference type="OrthoDB" id="9772446at2"/>
<dbReference type="RefSeq" id="WP_143012230.1">
    <property type="nucleotide sequence ID" value="NZ_FNHS01000005.1"/>
</dbReference>